<keyword evidence="9" id="KW-0812">Transmembrane</keyword>
<accession>A0ABN6E3Z2</accession>
<keyword evidence="8" id="KW-0408">Iron</keyword>
<name>A0ABN6E3Z2_9BACT</name>
<keyword evidence="6" id="KW-0732">Signal</keyword>
<evidence type="ECO:0000256" key="2">
    <source>
        <dbReference type="ARBA" id="ARBA00004196"/>
    </source>
</evidence>
<dbReference type="PANTHER" id="PTHR35038:SF8">
    <property type="entry name" value="C-TYPE POLYHEME CYTOCHROME OMCC"/>
    <property type="match status" value="1"/>
</dbReference>
<evidence type="ECO:0000313" key="12">
    <source>
        <dbReference type="Proteomes" id="UP001319827"/>
    </source>
</evidence>
<gene>
    <name evidence="11" type="ORF">DESUT3_40060</name>
</gene>
<evidence type="ECO:0000256" key="6">
    <source>
        <dbReference type="ARBA" id="ARBA00022729"/>
    </source>
</evidence>
<evidence type="ECO:0000256" key="5">
    <source>
        <dbReference type="ARBA" id="ARBA00022723"/>
    </source>
</evidence>
<evidence type="ECO:0000313" key="11">
    <source>
        <dbReference type="EMBL" id="BCR06937.1"/>
    </source>
</evidence>
<dbReference type="Gene3D" id="3.90.10.10">
    <property type="entry name" value="Cytochrome C3"/>
    <property type="match status" value="1"/>
</dbReference>
<evidence type="ECO:0000256" key="1">
    <source>
        <dbReference type="ARBA" id="ARBA00001926"/>
    </source>
</evidence>
<dbReference type="InterPro" id="IPR051829">
    <property type="entry name" value="Multiheme_Cytochr_ET"/>
</dbReference>
<dbReference type="PANTHER" id="PTHR35038">
    <property type="entry name" value="DISSIMILATORY SULFITE REDUCTASE SIRA"/>
    <property type="match status" value="1"/>
</dbReference>
<keyword evidence="3" id="KW-0813">Transport</keyword>
<evidence type="ECO:0000256" key="7">
    <source>
        <dbReference type="ARBA" id="ARBA00022982"/>
    </source>
</evidence>
<keyword evidence="5" id="KW-0479">Metal-binding</keyword>
<protein>
    <submittedName>
        <fullName evidence="11">C-type cytochrome</fullName>
    </submittedName>
</protein>
<comment type="cofactor">
    <cofactor evidence="1">
        <name>heme c</name>
        <dbReference type="ChEBI" id="CHEBI:61717"/>
    </cofactor>
</comment>
<dbReference type="Proteomes" id="UP001319827">
    <property type="component" value="Chromosome"/>
</dbReference>
<evidence type="ECO:0000256" key="3">
    <source>
        <dbReference type="ARBA" id="ARBA00022448"/>
    </source>
</evidence>
<dbReference type="Pfam" id="PF14537">
    <property type="entry name" value="Cytochrom_c3_2"/>
    <property type="match status" value="1"/>
</dbReference>
<feature type="domain" description="Tetrahaem cytochrome" evidence="10">
    <location>
        <begin position="83"/>
        <end position="152"/>
    </location>
</feature>
<dbReference type="EMBL" id="AP024355">
    <property type="protein sequence ID" value="BCR06937.1"/>
    <property type="molecule type" value="Genomic_DNA"/>
</dbReference>
<evidence type="ECO:0000256" key="9">
    <source>
        <dbReference type="SAM" id="Phobius"/>
    </source>
</evidence>
<sequence>MKNHVWRPLFVVIGLVVIILLIRMAYVPADFGVGERGYMYGFHRQGNEQEWKEFQVKYRGAAYCAECHEENSSEISASGHGRIQCENCHGAAFGHPEDPESLAIDRSRELCLRCHAALVTPSSGRAQLPGIDATQHNPGMECSECHNPHNPSLEEM</sequence>
<dbReference type="InterPro" id="IPR036280">
    <property type="entry name" value="Multihaem_cyt_sf"/>
</dbReference>
<keyword evidence="12" id="KW-1185">Reference proteome</keyword>
<proteinExistence type="predicted"/>
<organism evidence="11 12">
    <name type="scientific">Desulfuromonas versatilis</name>
    <dbReference type="NCBI Taxonomy" id="2802975"/>
    <lineage>
        <taxon>Bacteria</taxon>
        <taxon>Pseudomonadati</taxon>
        <taxon>Thermodesulfobacteriota</taxon>
        <taxon>Desulfuromonadia</taxon>
        <taxon>Desulfuromonadales</taxon>
        <taxon>Desulfuromonadaceae</taxon>
        <taxon>Desulfuromonas</taxon>
    </lineage>
</organism>
<dbReference type="InterPro" id="IPR012286">
    <property type="entry name" value="Tetrahaem_cytochrome"/>
</dbReference>
<dbReference type="SUPFAM" id="SSF48695">
    <property type="entry name" value="Multiheme cytochromes"/>
    <property type="match status" value="1"/>
</dbReference>
<keyword evidence="9" id="KW-1133">Transmembrane helix</keyword>
<reference evidence="11 12" key="2">
    <citation type="journal article" date="2021" name="Int. J. Syst. Evol. Microbiol.">
        <title>Isolation and Polyphasic Characterization of Desulfuromonas versatilis sp. Nov., an Electrogenic Bacteria Capable of Versatile Metabolism Isolated from a Graphene Oxide-Reducing Enrichment Culture.</title>
        <authorList>
            <person name="Xie L."/>
            <person name="Yoshida N."/>
            <person name="Ishii S."/>
            <person name="Meng L."/>
        </authorList>
    </citation>
    <scope>NUCLEOTIDE SEQUENCE [LARGE SCALE GENOMIC DNA]</scope>
    <source>
        <strain evidence="11 12">NIT-T3</strain>
    </source>
</reference>
<evidence type="ECO:0000256" key="8">
    <source>
        <dbReference type="ARBA" id="ARBA00023004"/>
    </source>
</evidence>
<evidence type="ECO:0000259" key="10">
    <source>
        <dbReference type="Pfam" id="PF14537"/>
    </source>
</evidence>
<keyword evidence="7" id="KW-0249">Electron transport</keyword>
<comment type="subcellular location">
    <subcellularLocation>
        <location evidence="2">Cell envelope</location>
    </subcellularLocation>
</comment>
<reference evidence="11 12" key="1">
    <citation type="journal article" date="2016" name="C (Basel)">
        <title>Selective Growth of and Electricity Production by Marine Exoelectrogenic Bacteria in Self-Aggregated Hydrogel of Microbially Reduced Graphene Oxide.</title>
        <authorList>
            <person name="Yoshida N."/>
            <person name="Goto Y."/>
            <person name="Miyata Y."/>
        </authorList>
    </citation>
    <scope>NUCLEOTIDE SEQUENCE [LARGE SCALE GENOMIC DNA]</scope>
    <source>
        <strain evidence="11 12">NIT-T3</strain>
    </source>
</reference>
<keyword evidence="9" id="KW-0472">Membrane</keyword>
<keyword evidence="4" id="KW-0349">Heme</keyword>
<evidence type="ECO:0000256" key="4">
    <source>
        <dbReference type="ARBA" id="ARBA00022617"/>
    </source>
</evidence>
<dbReference type="RefSeq" id="WP_221250312.1">
    <property type="nucleotide sequence ID" value="NZ_AP024355.1"/>
</dbReference>
<feature type="transmembrane region" description="Helical" evidence="9">
    <location>
        <begin position="6"/>
        <end position="26"/>
    </location>
</feature>